<feature type="binding site" evidence="14">
    <location>
        <begin position="81"/>
        <end position="82"/>
    </location>
    <ligand>
        <name>NAD(+)</name>
        <dbReference type="ChEBI" id="CHEBI:57540"/>
    </ligand>
</feature>
<evidence type="ECO:0000256" key="3">
    <source>
        <dbReference type="ARBA" id="ARBA00013308"/>
    </source>
</evidence>
<dbReference type="PROSITE" id="PS01056">
    <property type="entry name" value="DNA_LIGASE_N2"/>
    <property type="match status" value="1"/>
</dbReference>
<evidence type="ECO:0000256" key="9">
    <source>
        <dbReference type="ARBA" id="ARBA00022842"/>
    </source>
</evidence>
<evidence type="ECO:0000256" key="10">
    <source>
        <dbReference type="ARBA" id="ARBA00023027"/>
    </source>
</evidence>
<feature type="domain" description="BRCT" evidence="16">
    <location>
        <begin position="696"/>
        <end position="781"/>
    </location>
</feature>
<dbReference type="GO" id="GO:0046872">
    <property type="term" value="F:metal ion binding"/>
    <property type="evidence" value="ECO:0007669"/>
    <property type="project" value="UniProtKB-KW"/>
</dbReference>
<dbReference type="EMBL" id="RJUL01000002">
    <property type="protein sequence ID" value="ROQ30024.1"/>
    <property type="molecule type" value="Genomic_DNA"/>
</dbReference>
<feature type="binding site" evidence="14">
    <location>
        <position position="441"/>
    </location>
    <ligand>
        <name>Zn(2+)</name>
        <dbReference type="ChEBI" id="CHEBI:29105"/>
    </ligand>
</feature>
<evidence type="ECO:0000313" key="17">
    <source>
        <dbReference type="EMBL" id="ROQ30024.1"/>
    </source>
</evidence>
<dbReference type="SUPFAM" id="SSF56091">
    <property type="entry name" value="DNA ligase/mRNA capping enzyme, catalytic domain"/>
    <property type="match status" value="1"/>
</dbReference>
<comment type="similarity">
    <text evidence="13 14">Belongs to the NAD-dependent DNA ligase family. LigA subfamily.</text>
</comment>
<feature type="binding site" evidence="14">
    <location>
        <position position="408"/>
    </location>
    <ligand>
        <name>Zn(2+)</name>
        <dbReference type="ChEBI" id="CHEBI:29105"/>
    </ligand>
</feature>
<feature type="binding site" evidence="14">
    <location>
        <begin position="32"/>
        <end position="36"/>
    </location>
    <ligand>
        <name>NAD(+)</name>
        <dbReference type="ChEBI" id="CHEBI:57540"/>
    </ligand>
</feature>
<dbReference type="Pfam" id="PF00533">
    <property type="entry name" value="BRCT"/>
    <property type="match status" value="1"/>
</dbReference>
<keyword evidence="4 14" id="KW-0436">Ligase</keyword>
<dbReference type="STRING" id="584787.GCA_001247655_00571"/>
<evidence type="ECO:0000256" key="5">
    <source>
        <dbReference type="ARBA" id="ARBA00022705"/>
    </source>
</evidence>
<keyword evidence="8 14" id="KW-0862">Zinc</keyword>
<dbReference type="Gene3D" id="3.40.50.10190">
    <property type="entry name" value="BRCT domain"/>
    <property type="match status" value="1"/>
</dbReference>
<dbReference type="PIRSF" id="PIRSF001604">
    <property type="entry name" value="LigA"/>
    <property type="match status" value="1"/>
</dbReference>
<keyword evidence="10 14" id="KW-0520">NAD</keyword>
<dbReference type="PROSITE" id="PS01055">
    <property type="entry name" value="DNA_LIGASE_N1"/>
    <property type="match status" value="1"/>
</dbReference>
<feature type="binding site" evidence="14">
    <location>
        <position position="170"/>
    </location>
    <ligand>
        <name>NAD(+)</name>
        <dbReference type="ChEBI" id="CHEBI:57540"/>
    </ligand>
</feature>
<dbReference type="Gene3D" id="6.20.10.30">
    <property type="match status" value="1"/>
</dbReference>
<evidence type="ECO:0000256" key="15">
    <source>
        <dbReference type="RuleBase" id="RU000618"/>
    </source>
</evidence>
<accession>A0A3N1PDJ4</accession>
<dbReference type="InterPro" id="IPR001357">
    <property type="entry name" value="BRCT_dom"/>
</dbReference>
<keyword evidence="6 14" id="KW-0479">Metal-binding</keyword>
<dbReference type="EC" id="6.5.1.2" evidence="2 14"/>
<keyword evidence="11 14" id="KW-0234">DNA repair</keyword>
<dbReference type="InterPro" id="IPR041663">
    <property type="entry name" value="DisA/LigA_HHH"/>
</dbReference>
<organism evidence="17 18">
    <name type="scientific">Gallaecimonas pentaromativorans</name>
    <dbReference type="NCBI Taxonomy" id="584787"/>
    <lineage>
        <taxon>Bacteria</taxon>
        <taxon>Pseudomonadati</taxon>
        <taxon>Pseudomonadota</taxon>
        <taxon>Gammaproteobacteria</taxon>
        <taxon>Enterobacterales</taxon>
        <taxon>Gallaecimonadaceae</taxon>
        <taxon>Gallaecimonas</taxon>
    </lineage>
</organism>
<dbReference type="GO" id="GO:0005829">
    <property type="term" value="C:cytosol"/>
    <property type="evidence" value="ECO:0007669"/>
    <property type="project" value="TreeGrafter"/>
</dbReference>
<evidence type="ECO:0000256" key="1">
    <source>
        <dbReference type="ARBA" id="ARBA00004067"/>
    </source>
</evidence>
<proteinExistence type="inferred from homology"/>
<feature type="binding site" evidence="14">
    <location>
        <position position="405"/>
    </location>
    <ligand>
        <name>Zn(2+)</name>
        <dbReference type="ChEBI" id="CHEBI:29105"/>
    </ligand>
</feature>
<name>A0A3N1PDJ4_9GAMM</name>
<dbReference type="Pfam" id="PF03120">
    <property type="entry name" value="OB_DNA_ligase"/>
    <property type="match status" value="1"/>
</dbReference>
<dbReference type="CDD" id="cd00114">
    <property type="entry name" value="LIGANc"/>
    <property type="match status" value="1"/>
</dbReference>
<evidence type="ECO:0000256" key="12">
    <source>
        <dbReference type="ARBA" id="ARBA00034005"/>
    </source>
</evidence>
<dbReference type="InterPro" id="IPR036420">
    <property type="entry name" value="BRCT_dom_sf"/>
</dbReference>
<dbReference type="InterPro" id="IPR013840">
    <property type="entry name" value="DNAligase_N"/>
</dbReference>
<dbReference type="SUPFAM" id="SSF47781">
    <property type="entry name" value="RuvA domain 2-like"/>
    <property type="match status" value="1"/>
</dbReference>
<sequence length="781" mass="84355">MNDIQTQLDTLRREIDQHNIRYYVDDAPSIPDAEYDRLMRELQAIEAAHPDLITPESPTQRVGAKAAAAFGEVTHEVPMLSLGNAMDEGDFIAFGERVEKGLGHSPAWCCEPKLDGLAVSLLYENGVLVRGATRGDGATGEDITQNVKTIRAIPLKLQGEYPQRIEVRGEVFMPRAGFEEMNKKALESGDKLFANPRNAAAGSLRQLDSRITAKRPLSFYAYGLGVVEGGELPAGQYARLMWLRGLGLPVSKEVTRVESLEAVKAYHDAILQKRDALDFDIDGAVIKVDSVADQDELGFVARAPRWAIAWKYPAQEELTVLEDVEFQVGRTGAITPVAKLKPVFVGGVTVSNATLHNADEIARLGVKIGDTVIVRRAGDVIPQVVSVVEERRPAEAKDIAFPTACPVCGAHVERETLRTRLKTKVIEREGTAYRCSGRLTCSAQLKQALIHFASRKALDIEGLGDVVVEKLVDAERLASPVGIFELKREDILGLEGFAELSTDKLRAAILRSKTTPFNRVLYALGIPEVGEETAKLVAATLGNVDNIRMAPVELLTSIPDVGREVAFHISEFFNEPNNWQVVEGLRGQGLKLGEAGAKISLAPMSFSEFINKLDIVGVGPGAAEKAASRFDSLDALIQCAKDEQNLFNALGGTKAAAKGLAAFFADSANAERARDIEARLLALDVHWSSEREVTQAAELPLSGQTFVITGTLSVLSRDEAKAHLEALGAKVAGSVSKNTDVLVAGEKAGSKLAKAESLGVATWDDQALMAFLREQGVIDAA</sequence>
<comment type="cofactor">
    <cofactor evidence="14">
        <name>Mg(2+)</name>
        <dbReference type="ChEBI" id="CHEBI:18420"/>
    </cofactor>
    <cofactor evidence="14">
        <name>Mn(2+)</name>
        <dbReference type="ChEBI" id="CHEBI:29035"/>
    </cofactor>
</comment>
<keyword evidence="7 14" id="KW-0227">DNA damage</keyword>
<comment type="caution">
    <text evidence="17">The sequence shown here is derived from an EMBL/GenBank/DDBJ whole genome shotgun (WGS) entry which is preliminary data.</text>
</comment>
<dbReference type="Pfam" id="PF12826">
    <property type="entry name" value="HHH_2"/>
    <property type="match status" value="1"/>
</dbReference>
<dbReference type="GO" id="GO:0003911">
    <property type="term" value="F:DNA ligase (NAD+) activity"/>
    <property type="evidence" value="ECO:0007669"/>
    <property type="project" value="UniProtKB-UniRule"/>
</dbReference>
<evidence type="ECO:0000259" key="16">
    <source>
        <dbReference type="PROSITE" id="PS50172"/>
    </source>
</evidence>
<dbReference type="InterPro" id="IPR003583">
    <property type="entry name" value="Hlx-hairpin-Hlx_DNA-bd_motif"/>
</dbReference>
<evidence type="ECO:0000256" key="13">
    <source>
        <dbReference type="ARBA" id="ARBA00060881"/>
    </source>
</evidence>
<feature type="binding site" evidence="14">
    <location>
        <position position="311"/>
    </location>
    <ligand>
        <name>NAD(+)</name>
        <dbReference type="ChEBI" id="CHEBI:57540"/>
    </ligand>
</feature>
<evidence type="ECO:0000256" key="11">
    <source>
        <dbReference type="ARBA" id="ARBA00023204"/>
    </source>
</evidence>
<dbReference type="SMART" id="SM00532">
    <property type="entry name" value="LIGANc"/>
    <property type="match status" value="1"/>
</dbReference>
<keyword evidence="9 14" id="KW-0460">Magnesium</keyword>
<dbReference type="NCBIfam" id="TIGR00575">
    <property type="entry name" value="dnlj"/>
    <property type="match status" value="1"/>
</dbReference>
<feature type="binding site" evidence="14">
    <location>
        <position position="111"/>
    </location>
    <ligand>
        <name>NAD(+)</name>
        <dbReference type="ChEBI" id="CHEBI:57540"/>
    </ligand>
</feature>
<dbReference type="FunFam" id="2.40.50.140:FF:000012">
    <property type="entry name" value="DNA ligase"/>
    <property type="match status" value="1"/>
</dbReference>
<dbReference type="InterPro" id="IPR018239">
    <property type="entry name" value="DNA_ligase_AS"/>
</dbReference>
<dbReference type="Gene3D" id="2.40.50.140">
    <property type="entry name" value="Nucleic acid-binding proteins"/>
    <property type="match status" value="1"/>
</dbReference>
<dbReference type="SUPFAM" id="SSF50249">
    <property type="entry name" value="Nucleic acid-binding proteins"/>
    <property type="match status" value="1"/>
</dbReference>
<evidence type="ECO:0000256" key="14">
    <source>
        <dbReference type="HAMAP-Rule" id="MF_01588"/>
    </source>
</evidence>
<feature type="binding site" evidence="14">
    <location>
        <position position="435"/>
    </location>
    <ligand>
        <name>Zn(2+)</name>
        <dbReference type="ChEBI" id="CHEBI:29105"/>
    </ligand>
</feature>
<comment type="catalytic activity">
    <reaction evidence="12 14 15">
        <text>NAD(+) + (deoxyribonucleotide)n-3'-hydroxyl + 5'-phospho-(deoxyribonucleotide)m = (deoxyribonucleotide)n+m + AMP + beta-nicotinamide D-nucleotide.</text>
        <dbReference type="EC" id="6.5.1.2"/>
    </reaction>
</comment>
<dbReference type="RefSeq" id="WP_123420841.1">
    <property type="nucleotide sequence ID" value="NZ_RJUL01000002.1"/>
</dbReference>
<dbReference type="FunFam" id="1.10.287.610:FF:000002">
    <property type="entry name" value="DNA ligase"/>
    <property type="match status" value="1"/>
</dbReference>
<evidence type="ECO:0000256" key="4">
    <source>
        <dbReference type="ARBA" id="ARBA00022598"/>
    </source>
</evidence>
<dbReference type="PANTHER" id="PTHR23389:SF9">
    <property type="entry name" value="DNA LIGASE"/>
    <property type="match status" value="1"/>
</dbReference>
<feature type="active site" description="N6-AMP-lysine intermediate" evidence="14">
    <location>
        <position position="113"/>
    </location>
</feature>
<dbReference type="InterPro" id="IPR004150">
    <property type="entry name" value="NAD_DNA_ligase_OB"/>
</dbReference>
<dbReference type="Gene3D" id="1.10.150.20">
    <property type="entry name" value="5' to 3' exonuclease, C-terminal subdomain"/>
    <property type="match status" value="3"/>
</dbReference>
<gene>
    <name evidence="14" type="primary">ligA</name>
    <name evidence="17" type="ORF">EDC28_102414</name>
</gene>
<dbReference type="GO" id="GO:0006281">
    <property type="term" value="P:DNA repair"/>
    <property type="evidence" value="ECO:0007669"/>
    <property type="project" value="UniProtKB-KW"/>
</dbReference>
<dbReference type="SMART" id="SM00292">
    <property type="entry name" value="BRCT"/>
    <property type="match status" value="1"/>
</dbReference>
<dbReference type="Proteomes" id="UP000268033">
    <property type="component" value="Unassembled WGS sequence"/>
</dbReference>
<dbReference type="Pfam" id="PF01653">
    <property type="entry name" value="DNA_ligase_aden"/>
    <property type="match status" value="1"/>
</dbReference>
<dbReference type="Gene3D" id="1.10.287.610">
    <property type="entry name" value="Helix hairpin bin"/>
    <property type="match status" value="1"/>
</dbReference>
<dbReference type="GO" id="GO:0006260">
    <property type="term" value="P:DNA replication"/>
    <property type="evidence" value="ECO:0007669"/>
    <property type="project" value="UniProtKB-KW"/>
</dbReference>
<keyword evidence="5 14" id="KW-0235">DNA replication</keyword>
<dbReference type="HAMAP" id="MF_01588">
    <property type="entry name" value="DNA_ligase_A"/>
    <property type="match status" value="1"/>
</dbReference>
<dbReference type="AlphaFoldDB" id="A0A3N1PDJ4"/>
<dbReference type="SUPFAM" id="SSF52113">
    <property type="entry name" value="BRCT domain"/>
    <property type="match status" value="1"/>
</dbReference>
<keyword evidence="18" id="KW-1185">Reference proteome</keyword>
<dbReference type="FunFam" id="3.30.470.30:FF:000001">
    <property type="entry name" value="DNA ligase"/>
    <property type="match status" value="1"/>
</dbReference>
<protein>
    <recommendedName>
        <fullName evidence="3 14">DNA ligase</fullName>
        <ecNumber evidence="2 14">6.5.1.2</ecNumber>
    </recommendedName>
    <alternativeName>
        <fullName evidence="14">Polydeoxyribonucleotide synthase [NAD(+)]</fullName>
    </alternativeName>
</protein>
<evidence type="ECO:0000256" key="8">
    <source>
        <dbReference type="ARBA" id="ARBA00022833"/>
    </source>
</evidence>
<comment type="function">
    <text evidence="1 14">DNA ligase that catalyzes the formation of phosphodiester linkages between 5'-phosphoryl and 3'-hydroxyl groups in double-stranded DNA using NAD as a coenzyme and as the energy source for the reaction. It is essential for DNA replication and repair of damaged DNA.</text>
</comment>
<dbReference type="InterPro" id="IPR012340">
    <property type="entry name" value="NA-bd_OB-fold"/>
</dbReference>
<dbReference type="Gene3D" id="3.30.470.30">
    <property type="entry name" value="DNA ligase/mRNA capping enzyme"/>
    <property type="match status" value="1"/>
</dbReference>
<dbReference type="InterPro" id="IPR001679">
    <property type="entry name" value="DNA_ligase"/>
</dbReference>
<reference evidence="17 18" key="1">
    <citation type="submission" date="2018-11" db="EMBL/GenBank/DDBJ databases">
        <title>Genomic Encyclopedia of Type Strains, Phase IV (KMG-IV): sequencing the most valuable type-strain genomes for metagenomic binning, comparative biology and taxonomic classification.</title>
        <authorList>
            <person name="Goeker M."/>
        </authorList>
    </citation>
    <scope>NUCLEOTIDE SEQUENCE [LARGE SCALE GENOMIC DNA]</scope>
    <source>
        <strain evidence="17 18">DSM 21945</strain>
    </source>
</reference>
<dbReference type="PANTHER" id="PTHR23389">
    <property type="entry name" value="CHROMOSOME TRANSMISSION FIDELITY FACTOR 18"/>
    <property type="match status" value="1"/>
</dbReference>
<feature type="binding site" evidence="14">
    <location>
        <position position="134"/>
    </location>
    <ligand>
        <name>NAD(+)</name>
        <dbReference type="ChEBI" id="CHEBI:57540"/>
    </ligand>
</feature>
<feature type="binding site" evidence="14">
    <location>
        <position position="287"/>
    </location>
    <ligand>
        <name>NAD(+)</name>
        <dbReference type="ChEBI" id="CHEBI:57540"/>
    </ligand>
</feature>
<evidence type="ECO:0000313" key="18">
    <source>
        <dbReference type="Proteomes" id="UP000268033"/>
    </source>
</evidence>
<dbReference type="PROSITE" id="PS50172">
    <property type="entry name" value="BRCT"/>
    <property type="match status" value="1"/>
</dbReference>
<keyword evidence="14" id="KW-0464">Manganese</keyword>
<evidence type="ECO:0000256" key="7">
    <source>
        <dbReference type="ARBA" id="ARBA00022763"/>
    </source>
</evidence>
<dbReference type="InterPro" id="IPR010994">
    <property type="entry name" value="RuvA_2-like"/>
</dbReference>
<dbReference type="InterPro" id="IPR013839">
    <property type="entry name" value="DNAligase_adenylation"/>
</dbReference>
<dbReference type="NCBIfam" id="NF005932">
    <property type="entry name" value="PRK07956.1"/>
    <property type="match status" value="1"/>
</dbReference>
<dbReference type="GO" id="GO:0003677">
    <property type="term" value="F:DNA binding"/>
    <property type="evidence" value="ECO:0007669"/>
    <property type="project" value="InterPro"/>
</dbReference>
<evidence type="ECO:0000256" key="6">
    <source>
        <dbReference type="ARBA" id="ARBA00022723"/>
    </source>
</evidence>
<dbReference type="SMART" id="SM00278">
    <property type="entry name" value="HhH1"/>
    <property type="match status" value="4"/>
</dbReference>
<evidence type="ECO:0000256" key="2">
    <source>
        <dbReference type="ARBA" id="ARBA00012722"/>
    </source>
</evidence>
<dbReference type="InterPro" id="IPR033136">
    <property type="entry name" value="DNA_ligase_CS"/>
</dbReference>
<dbReference type="CDD" id="cd17748">
    <property type="entry name" value="BRCT_DNA_ligase_like"/>
    <property type="match status" value="1"/>
</dbReference>